<evidence type="ECO:0000256" key="2">
    <source>
        <dbReference type="ARBA" id="ARBA00022840"/>
    </source>
</evidence>
<dbReference type="STRING" id="519442.Huta_1420"/>
<organism evidence="4 5">
    <name type="scientific">Halorhabdus utahensis (strain DSM 12940 / JCM 11049 / AX-2)</name>
    <dbReference type="NCBI Taxonomy" id="519442"/>
    <lineage>
        <taxon>Archaea</taxon>
        <taxon>Methanobacteriati</taxon>
        <taxon>Methanobacteriota</taxon>
        <taxon>Stenosarchaea group</taxon>
        <taxon>Halobacteria</taxon>
        <taxon>Halobacteriales</taxon>
        <taxon>Haloarculaceae</taxon>
        <taxon>Halorhabdus</taxon>
    </lineage>
</organism>
<evidence type="ECO:0000259" key="3">
    <source>
        <dbReference type="PROSITE" id="PS50893"/>
    </source>
</evidence>
<dbReference type="PANTHER" id="PTHR43613:SF1">
    <property type="entry name" value="ABC TRANSPORTER, ATP-BINDING PROTEIN"/>
    <property type="match status" value="1"/>
</dbReference>
<reference evidence="4 5" key="1">
    <citation type="journal article" date="2009" name="Stand. Genomic Sci.">
        <title>Complete genome sequence of Halorhabdus utahensis type strain (AX-2).</title>
        <authorList>
            <person name="Anderson I."/>
            <person name="Tindall B.J."/>
            <person name="Pomrenke H."/>
            <person name="Goker M."/>
            <person name="Lapidus A."/>
            <person name="Nolan M."/>
            <person name="Copeland A."/>
            <person name="Glavina Del Rio T."/>
            <person name="Chen F."/>
            <person name="Tice H."/>
            <person name="Cheng J.F."/>
            <person name="Lucas S."/>
            <person name="Chertkov O."/>
            <person name="Bruce D."/>
            <person name="Brettin T."/>
            <person name="Detter J.C."/>
            <person name="Han C."/>
            <person name="Goodwin L."/>
            <person name="Land M."/>
            <person name="Hauser L."/>
            <person name="Chang Y.J."/>
            <person name="Jeffries C.D."/>
            <person name="Pitluck S."/>
            <person name="Pati A."/>
            <person name="Mavromatis K."/>
            <person name="Ivanova N."/>
            <person name="Ovchinnikova G."/>
            <person name="Chen A."/>
            <person name="Palaniappan K."/>
            <person name="Chain P."/>
            <person name="Rohde M."/>
            <person name="Bristow J."/>
            <person name="Eisen J.A."/>
            <person name="Markowitz V."/>
            <person name="Hugenholtz P."/>
            <person name="Kyrpides N.C."/>
            <person name="Klenk H.P."/>
        </authorList>
    </citation>
    <scope>NUCLEOTIDE SEQUENCE [LARGE SCALE GENOMIC DNA]</scope>
    <source>
        <strain evidence="5">DSM 12940 / JCM 11049 / AX-2</strain>
    </source>
</reference>
<dbReference type="PROSITE" id="PS50893">
    <property type="entry name" value="ABC_TRANSPORTER_2"/>
    <property type="match status" value="1"/>
</dbReference>
<dbReference type="SUPFAM" id="SSF52540">
    <property type="entry name" value="P-loop containing nucleoside triphosphate hydrolases"/>
    <property type="match status" value="1"/>
</dbReference>
<dbReference type="HOGENOM" id="CLU_000604_1_2_2"/>
<dbReference type="GeneID" id="8383699"/>
<name>C7NNS1_HALUD</name>
<dbReference type="CDD" id="cd03230">
    <property type="entry name" value="ABC_DR_subfamily_A"/>
    <property type="match status" value="1"/>
</dbReference>
<dbReference type="AlphaFoldDB" id="C7NNS1"/>
<dbReference type="EMBL" id="CP001687">
    <property type="protein sequence ID" value="ACV11596.1"/>
    <property type="molecule type" value="Genomic_DNA"/>
</dbReference>
<evidence type="ECO:0000256" key="1">
    <source>
        <dbReference type="ARBA" id="ARBA00022741"/>
    </source>
</evidence>
<dbReference type="KEGG" id="hut:Huta_1420"/>
<dbReference type="SMART" id="SM00382">
    <property type="entry name" value="AAA"/>
    <property type="match status" value="1"/>
</dbReference>
<dbReference type="Pfam" id="PF00005">
    <property type="entry name" value="ABC_tran"/>
    <property type="match status" value="1"/>
</dbReference>
<dbReference type="InterPro" id="IPR003593">
    <property type="entry name" value="AAA+_ATPase"/>
</dbReference>
<keyword evidence="1" id="KW-0547">Nucleotide-binding</keyword>
<dbReference type="eggNOG" id="arCOG00194">
    <property type="taxonomic scope" value="Archaea"/>
</dbReference>
<sequence length="238" mass="25950">MAEPAVTVSALEKRYGDVQALRGVSFTVEPGEIYGLVGPNGAGKTTTLRTLSTLLTVGDGDVTVFGADVEAEPNEVRKRIRYLPEDAGSYDNLSGRQYLEFVADFYDGDPDATVERGVEIADLADRIESKTSEYSKGMTRKLLLASTIMTEPDLAILDEPTSGLDVENARAIRDIIKDFPGANRSVLLSSHNMLEVQYLCDRIGLLNEGEIVAEGPPEEIIERYDAENLEEAFLEAVA</sequence>
<dbReference type="RefSeq" id="WP_015789170.1">
    <property type="nucleotide sequence ID" value="NC_013158.1"/>
</dbReference>
<keyword evidence="5" id="KW-1185">Reference proteome</keyword>
<dbReference type="OrthoDB" id="87732at2157"/>
<dbReference type="Proteomes" id="UP000002071">
    <property type="component" value="Chromosome"/>
</dbReference>
<feature type="domain" description="ABC transporter" evidence="3">
    <location>
        <begin position="6"/>
        <end position="233"/>
    </location>
</feature>
<dbReference type="Gene3D" id="3.40.50.300">
    <property type="entry name" value="P-loop containing nucleotide triphosphate hydrolases"/>
    <property type="match status" value="1"/>
</dbReference>
<gene>
    <name evidence="4" type="ordered locus">Huta_1420</name>
</gene>
<dbReference type="InterPro" id="IPR003439">
    <property type="entry name" value="ABC_transporter-like_ATP-bd"/>
</dbReference>
<keyword evidence="2" id="KW-0067">ATP-binding</keyword>
<dbReference type="PANTHER" id="PTHR43613">
    <property type="entry name" value="ABC TRANSPORTER, ATP-BINDING PROTEIN"/>
    <property type="match status" value="1"/>
</dbReference>
<accession>C7NNS1</accession>
<proteinExistence type="predicted"/>
<dbReference type="GO" id="GO:0005524">
    <property type="term" value="F:ATP binding"/>
    <property type="evidence" value="ECO:0007669"/>
    <property type="project" value="UniProtKB-KW"/>
</dbReference>
<protein>
    <submittedName>
        <fullName evidence="4">ABC transporter related</fullName>
    </submittedName>
</protein>
<evidence type="ECO:0000313" key="4">
    <source>
        <dbReference type="EMBL" id="ACV11596.1"/>
    </source>
</evidence>
<dbReference type="GO" id="GO:0016887">
    <property type="term" value="F:ATP hydrolysis activity"/>
    <property type="evidence" value="ECO:0007669"/>
    <property type="project" value="InterPro"/>
</dbReference>
<evidence type="ECO:0000313" key="5">
    <source>
        <dbReference type="Proteomes" id="UP000002071"/>
    </source>
</evidence>
<dbReference type="InterPro" id="IPR027417">
    <property type="entry name" value="P-loop_NTPase"/>
</dbReference>